<dbReference type="Gene3D" id="2.60.120.180">
    <property type="match status" value="1"/>
</dbReference>
<accession>A0A8H7XJX0</accession>
<gene>
    <name evidence="4" type="ORF">JR316_012786</name>
</gene>
<dbReference type="PANTHER" id="PTHR34002">
    <property type="entry name" value="BLR1656 PROTEIN"/>
    <property type="match status" value="1"/>
</dbReference>
<feature type="chain" id="PRO_5034820001" evidence="3">
    <location>
        <begin position="22"/>
        <end position="143"/>
    </location>
</feature>
<proteinExistence type="inferred from homology"/>
<evidence type="ECO:0000256" key="1">
    <source>
        <dbReference type="ARBA" id="ARBA00005519"/>
    </source>
</evidence>
<sequence>MAFSLFKKLVLLAISTSPALAQTITGATQCIPAGQYTLCQNLWGANSGTGSQSSTLISASGSSVSWSTNWNWQNNPNNVKSYANVQSNSALGVQLNNIASAPSTFDWTYQSQSSGIRADVSYDIWLGSASSGNPASSASSYEM</sequence>
<keyword evidence="2" id="KW-0119">Carbohydrate metabolism</keyword>
<keyword evidence="3" id="KW-0732">Signal</keyword>
<keyword evidence="2" id="KW-0378">Hydrolase</keyword>
<dbReference type="AlphaFoldDB" id="A0A8H7XJX0"/>
<comment type="caution">
    <text evidence="4">The sequence shown here is derived from an EMBL/GenBank/DDBJ whole genome shotgun (WGS) entry which is preliminary data.</text>
</comment>
<protein>
    <submittedName>
        <fullName evidence="4">Uncharacterized protein</fullName>
    </submittedName>
</protein>
<evidence type="ECO:0000256" key="2">
    <source>
        <dbReference type="RuleBase" id="RU361163"/>
    </source>
</evidence>
<comment type="similarity">
    <text evidence="1 2">Belongs to the glycosyl hydrolase 12 (cellulase H) family.</text>
</comment>
<dbReference type="Pfam" id="PF01670">
    <property type="entry name" value="Glyco_hydro_12"/>
    <property type="match status" value="1"/>
</dbReference>
<organism evidence="4">
    <name type="scientific">Psilocybe cubensis</name>
    <name type="common">Psychedelic mushroom</name>
    <name type="synonym">Stropharia cubensis</name>
    <dbReference type="NCBI Taxonomy" id="181762"/>
    <lineage>
        <taxon>Eukaryota</taxon>
        <taxon>Fungi</taxon>
        <taxon>Dikarya</taxon>
        <taxon>Basidiomycota</taxon>
        <taxon>Agaricomycotina</taxon>
        <taxon>Agaricomycetes</taxon>
        <taxon>Agaricomycetidae</taxon>
        <taxon>Agaricales</taxon>
        <taxon>Agaricineae</taxon>
        <taxon>Strophariaceae</taxon>
        <taxon>Psilocybe</taxon>
    </lineage>
</organism>
<keyword evidence="2" id="KW-0624">Polysaccharide degradation</keyword>
<dbReference type="SUPFAM" id="SSF49899">
    <property type="entry name" value="Concanavalin A-like lectins/glucanases"/>
    <property type="match status" value="1"/>
</dbReference>
<dbReference type="InterPro" id="IPR013319">
    <property type="entry name" value="GH11/12"/>
</dbReference>
<evidence type="ECO:0000256" key="3">
    <source>
        <dbReference type="SAM" id="SignalP"/>
    </source>
</evidence>
<keyword evidence="2" id="KW-0326">Glycosidase</keyword>
<dbReference type="PANTHER" id="PTHR34002:SF9">
    <property type="entry name" value="XYLOGLUCAN-SPECIFIC ENDO-BETA-1,4-GLUCANASE A"/>
    <property type="match status" value="1"/>
</dbReference>
<reference evidence="4" key="1">
    <citation type="submission" date="2021-02" db="EMBL/GenBank/DDBJ databases">
        <title>Psilocybe cubensis genome.</title>
        <authorList>
            <person name="Mckernan K.J."/>
            <person name="Crawford S."/>
            <person name="Trippe A."/>
            <person name="Kane L.T."/>
            <person name="Mclaughlin S."/>
        </authorList>
    </citation>
    <scope>NUCLEOTIDE SEQUENCE [LARGE SCALE GENOMIC DNA]</scope>
    <source>
        <strain evidence="4">MGC-MH-2018</strain>
    </source>
</reference>
<evidence type="ECO:0000313" key="4">
    <source>
        <dbReference type="EMBL" id="KAG5162461.1"/>
    </source>
</evidence>
<feature type="signal peptide" evidence="3">
    <location>
        <begin position="1"/>
        <end position="21"/>
    </location>
</feature>
<dbReference type="EMBL" id="JAFIQS010000019">
    <property type="protein sequence ID" value="KAG5162461.1"/>
    <property type="molecule type" value="Genomic_DNA"/>
</dbReference>
<dbReference type="InterPro" id="IPR002594">
    <property type="entry name" value="GH12"/>
</dbReference>
<dbReference type="GO" id="GO:0000272">
    <property type="term" value="P:polysaccharide catabolic process"/>
    <property type="evidence" value="ECO:0007669"/>
    <property type="project" value="UniProtKB-KW"/>
</dbReference>
<dbReference type="GO" id="GO:0008810">
    <property type="term" value="F:cellulase activity"/>
    <property type="evidence" value="ECO:0007669"/>
    <property type="project" value="InterPro"/>
</dbReference>
<dbReference type="InterPro" id="IPR013320">
    <property type="entry name" value="ConA-like_dom_sf"/>
</dbReference>
<name>A0A8H7XJX0_PSICU</name>